<keyword evidence="2" id="KW-1185">Reference proteome</keyword>
<evidence type="ECO:0000313" key="1">
    <source>
        <dbReference type="EMBL" id="RIA83498.1"/>
    </source>
</evidence>
<comment type="caution">
    <text evidence="1">The sequence shown here is derived from an EMBL/GenBank/DDBJ whole genome shotgun (WGS) entry which is preliminary data.</text>
</comment>
<evidence type="ECO:0000313" key="2">
    <source>
        <dbReference type="Proteomes" id="UP000265703"/>
    </source>
</evidence>
<reference evidence="1 2" key="1">
    <citation type="submission" date="2018-06" db="EMBL/GenBank/DDBJ databases">
        <title>Comparative genomics reveals the genomic features of Rhizophagus irregularis, R. cerebriforme, R. diaphanum and Gigaspora rosea, and their symbiotic lifestyle signature.</title>
        <authorList>
            <person name="Morin E."/>
            <person name="San Clemente H."/>
            <person name="Chen E.C.H."/>
            <person name="De La Providencia I."/>
            <person name="Hainaut M."/>
            <person name="Kuo A."/>
            <person name="Kohler A."/>
            <person name="Murat C."/>
            <person name="Tang N."/>
            <person name="Roy S."/>
            <person name="Loubradou J."/>
            <person name="Henrissat B."/>
            <person name="Grigoriev I.V."/>
            <person name="Corradi N."/>
            <person name="Roux C."/>
            <person name="Martin F.M."/>
        </authorList>
    </citation>
    <scope>NUCLEOTIDE SEQUENCE [LARGE SCALE GENOMIC DNA]</scope>
    <source>
        <strain evidence="1 2">DAOM 227022</strain>
    </source>
</reference>
<dbReference type="AlphaFoldDB" id="A0A397SC08"/>
<dbReference type="Proteomes" id="UP000265703">
    <property type="component" value="Unassembled WGS sequence"/>
</dbReference>
<name>A0A397SC08_9GLOM</name>
<protein>
    <submittedName>
        <fullName evidence="1">Uncharacterized protein</fullName>
    </submittedName>
</protein>
<gene>
    <name evidence="1" type="ORF">C1645_833714</name>
</gene>
<organism evidence="1 2">
    <name type="scientific">Glomus cerebriforme</name>
    <dbReference type="NCBI Taxonomy" id="658196"/>
    <lineage>
        <taxon>Eukaryota</taxon>
        <taxon>Fungi</taxon>
        <taxon>Fungi incertae sedis</taxon>
        <taxon>Mucoromycota</taxon>
        <taxon>Glomeromycotina</taxon>
        <taxon>Glomeromycetes</taxon>
        <taxon>Glomerales</taxon>
        <taxon>Glomeraceae</taxon>
        <taxon>Glomus</taxon>
    </lineage>
</organism>
<sequence>MDSIRRSNPPENTPKWAYDTEKIRNEATDVKMLKYRVNDNNNKMIQYDNASLTDPNLDYLLNLAEMNLI</sequence>
<dbReference type="EMBL" id="QKYT01000566">
    <property type="protein sequence ID" value="RIA83498.1"/>
    <property type="molecule type" value="Genomic_DNA"/>
</dbReference>
<accession>A0A397SC08</accession>
<proteinExistence type="predicted"/>